<accession>A0A392SEF0</accession>
<dbReference type="Proteomes" id="UP000265520">
    <property type="component" value="Unassembled WGS sequence"/>
</dbReference>
<feature type="non-terminal residue" evidence="2">
    <location>
        <position position="1"/>
    </location>
</feature>
<dbReference type="EMBL" id="LXQA010354486">
    <property type="protein sequence ID" value="MCI46236.1"/>
    <property type="molecule type" value="Genomic_DNA"/>
</dbReference>
<evidence type="ECO:0000256" key="1">
    <source>
        <dbReference type="SAM" id="MobiDB-lite"/>
    </source>
</evidence>
<name>A0A392SEF0_9FABA</name>
<dbReference type="AlphaFoldDB" id="A0A392SEF0"/>
<organism evidence="2 3">
    <name type="scientific">Trifolium medium</name>
    <dbReference type="NCBI Taxonomy" id="97028"/>
    <lineage>
        <taxon>Eukaryota</taxon>
        <taxon>Viridiplantae</taxon>
        <taxon>Streptophyta</taxon>
        <taxon>Embryophyta</taxon>
        <taxon>Tracheophyta</taxon>
        <taxon>Spermatophyta</taxon>
        <taxon>Magnoliopsida</taxon>
        <taxon>eudicotyledons</taxon>
        <taxon>Gunneridae</taxon>
        <taxon>Pentapetalae</taxon>
        <taxon>rosids</taxon>
        <taxon>fabids</taxon>
        <taxon>Fabales</taxon>
        <taxon>Fabaceae</taxon>
        <taxon>Papilionoideae</taxon>
        <taxon>50 kb inversion clade</taxon>
        <taxon>NPAAA clade</taxon>
        <taxon>Hologalegina</taxon>
        <taxon>IRL clade</taxon>
        <taxon>Trifolieae</taxon>
        <taxon>Trifolium</taxon>
    </lineage>
</organism>
<comment type="caution">
    <text evidence="2">The sequence shown here is derived from an EMBL/GenBank/DDBJ whole genome shotgun (WGS) entry which is preliminary data.</text>
</comment>
<protein>
    <submittedName>
        <fullName evidence="2">Uncharacterized protein</fullName>
    </submittedName>
</protein>
<feature type="region of interest" description="Disordered" evidence="1">
    <location>
        <begin position="1"/>
        <end position="28"/>
    </location>
</feature>
<reference evidence="2 3" key="1">
    <citation type="journal article" date="2018" name="Front. Plant Sci.">
        <title>Red Clover (Trifolium pratense) and Zigzag Clover (T. medium) - A Picture of Genomic Similarities and Differences.</title>
        <authorList>
            <person name="Dluhosova J."/>
            <person name="Istvanek J."/>
            <person name="Nedelnik J."/>
            <person name="Repkova J."/>
        </authorList>
    </citation>
    <scope>NUCLEOTIDE SEQUENCE [LARGE SCALE GENOMIC DNA]</scope>
    <source>
        <strain evidence="3">cv. 10/8</strain>
        <tissue evidence="2">Leaf</tissue>
    </source>
</reference>
<evidence type="ECO:0000313" key="3">
    <source>
        <dbReference type="Proteomes" id="UP000265520"/>
    </source>
</evidence>
<proteinExistence type="predicted"/>
<keyword evidence="3" id="KW-1185">Reference proteome</keyword>
<evidence type="ECO:0000313" key="2">
    <source>
        <dbReference type="EMBL" id="MCI46236.1"/>
    </source>
</evidence>
<sequence>AVDGGSAVEFGNGGGSPDSKRRLLSFPF</sequence>